<comment type="caution">
    <text evidence="2">The sequence shown here is derived from an EMBL/GenBank/DDBJ whole genome shotgun (WGS) entry which is preliminary data.</text>
</comment>
<reference evidence="2 3" key="1">
    <citation type="submission" date="2017-02" db="EMBL/GenBank/DDBJ databases">
        <title>The new phylogeny of genus Mycobacterium.</title>
        <authorList>
            <person name="Tortoli E."/>
            <person name="Trovato A."/>
            <person name="Cirillo D.M."/>
        </authorList>
    </citation>
    <scope>NUCLEOTIDE SEQUENCE [LARGE SCALE GENOMIC DNA]</scope>
    <source>
        <strain evidence="2 3">DSM 44471</strain>
    </source>
</reference>
<dbReference type="OrthoDB" id="8673173at2"/>
<dbReference type="InterPro" id="IPR032465">
    <property type="entry name" value="ACMSD"/>
</dbReference>
<dbReference type="GO" id="GO:0019748">
    <property type="term" value="P:secondary metabolic process"/>
    <property type="evidence" value="ECO:0007669"/>
    <property type="project" value="TreeGrafter"/>
</dbReference>
<evidence type="ECO:0000313" key="3">
    <source>
        <dbReference type="Proteomes" id="UP000192566"/>
    </source>
</evidence>
<dbReference type="Gene3D" id="3.20.20.140">
    <property type="entry name" value="Metal-dependent hydrolases"/>
    <property type="match status" value="1"/>
</dbReference>
<accession>A0A1X0DMV3</accession>
<dbReference type="AlphaFoldDB" id="A0A1X0DMV3"/>
<gene>
    <name evidence="2" type="ORF">BST25_11550</name>
</gene>
<name>A0A1X0DMV3_MYCHE</name>
<evidence type="ECO:0000256" key="1">
    <source>
        <dbReference type="ARBA" id="ARBA00023239"/>
    </source>
</evidence>
<dbReference type="PANTHER" id="PTHR21240">
    <property type="entry name" value="2-AMINO-3-CARBOXYLMUCONATE-6-SEMIALDEHYDE DECARBOXYLASE"/>
    <property type="match status" value="1"/>
</dbReference>
<dbReference type="GO" id="GO:0005829">
    <property type="term" value="C:cytosol"/>
    <property type="evidence" value="ECO:0007669"/>
    <property type="project" value="TreeGrafter"/>
</dbReference>
<dbReference type="Proteomes" id="UP000192566">
    <property type="component" value="Unassembled WGS sequence"/>
</dbReference>
<dbReference type="SUPFAM" id="SSF51556">
    <property type="entry name" value="Metallo-dependent hydrolases"/>
    <property type="match status" value="1"/>
</dbReference>
<dbReference type="InterPro" id="IPR032466">
    <property type="entry name" value="Metal_Hydrolase"/>
</dbReference>
<dbReference type="InterPro" id="IPR006680">
    <property type="entry name" value="Amidohydro-rel"/>
</dbReference>
<keyword evidence="1" id="KW-0456">Lyase</keyword>
<dbReference type="GO" id="GO:0016787">
    <property type="term" value="F:hydrolase activity"/>
    <property type="evidence" value="ECO:0007669"/>
    <property type="project" value="UniProtKB-KW"/>
</dbReference>
<dbReference type="RefSeq" id="WP_083074144.1">
    <property type="nucleotide sequence ID" value="NZ_AP022615.1"/>
</dbReference>
<protein>
    <submittedName>
        <fullName evidence="2">Amidohydrolase</fullName>
    </submittedName>
</protein>
<dbReference type="EMBL" id="MVHR01000014">
    <property type="protein sequence ID" value="ORA73657.1"/>
    <property type="molecule type" value="Genomic_DNA"/>
</dbReference>
<evidence type="ECO:0000313" key="2">
    <source>
        <dbReference type="EMBL" id="ORA73657.1"/>
    </source>
</evidence>
<dbReference type="Pfam" id="PF04909">
    <property type="entry name" value="Amidohydro_2"/>
    <property type="match status" value="1"/>
</dbReference>
<dbReference type="PANTHER" id="PTHR21240:SF30">
    <property type="entry name" value="AMIDOHYDROLASE-RELATED DOMAIN-CONTAINING PROTEIN-RELATED"/>
    <property type="match status" value="1"/>
</dbReference>
<dbReference type="GO" id="GO:0016831">
    <property type="term" value="F:carboxy-lyase activity"/>
    <property type="evidence" value="ECO:0007669"/>
    <property type="project" value="InterPro"/>
</dbReference>
<proteinExistence type="predicted"/>
<dbReference type="STRING" id="53376.BST25_11550"/>
<organism evidence="2 3">
    <name type="scientific">Mycobacterium heidelbergense</name>
    <dbReference type="NCBI Taxonomy" id="53376"/>
    <lineage>
        <taxon>Bacteria</taxon>
        <taxon>Bacillati</taxon>
        <taxon>Actinomycetota</taxon>
        <taxon>Actinomycetes</taxon>
        <taxon>Mycobacteriales</taxon>
        <taxon>Mycobacteriaceae</taxon>
        <taxon>Mycobacterium</taxon>
        <taxon>Mycobacterium simiae complex</taxon>
    </lineage>
</organism>
<keyword evidence="2" id="KW-0378">Hydrolase</keyword>
<keyword evidence="3" id="KW-1185">Reference proteome</keyword>
<sequence length="316" mass="34185">MRTIALEEHYATTKFLSGPGAWLASRPGIIEPISDLGGGRIAAMDEAGVDLAVLSLAAPGVEQLDGPEAVRLARNCNDELAAAVGRHPDRLAGFAAVPISAPEAAAEELERAVRQLGFPGAVINGHSKGRYLDDRYFEPVLERAAALKVPIYLHPTIPPAGVIESSYAGFAADVTFVLATVGWGWHINTATHVLRLILGGVFDRYPELQFIIGHMGEATSFMLPRFDATLTPELTGLRHPVSTYLRQNLHYTFANFNDEATYANLVAQVGVGRVCFSADYPFGSMRAARSFLDRLPLSPDDRALISHRNAERLLGL</sequence>